<accession>A0ABV9ERF4</accession>
<evidence type="ECO:0000256" key="1">
    <source>
        <dbReference type="SAM" id="MobiDB-lite"/>
    </source>
</evidence>
<dbReference type="RefSeq" id="WP_262847817.1">
    <property type="nucleotide sequence ID" value="NZ_JANZYP010000067.1"/>
</dbReference>
<gene>
    <name evidence="2" type="ORF">ACFO8L_31555</name>
</gene>
<evidence type="ECO:0008006" key="4">
    <source>
        <dbReference type="Google" id="ProtNLM"/>
    </source>
</evidence>
<keyword evidence="3" id="KW-1185">Reference proteome</keyword>
<feature type="region of interest" description="Disordered" evidence="1">
    <location>
        <begin position="34"/>
        <end position="56"/>
    </location>
</feature>
<evidence type="ECO:0000313" key="2">
    <source>
        <dbReference type="EMBL" id="MFC4590669.1"/>
    </source>
</evidence>
<comment type="caution">
    <text evidence="2">The sequence shown here is derived from an EMBL/GenBank/DDBJ whole genome shotgun (WGS) entry which is preliminary data.</text>
</comment>
<organism evidence="2 3">
    <name type="scientific">Sphaerisporangium corydalis</name>
    <dbReference type="NCBI Taxonomy" id="1441875"/>
    <lineage>
        <taxon>Bacteria</taxon>
        <taxon>Bacillati</taxon>
        <taxon>Actinomycetota</taxon>
        <taxon>Actinomycetes</taxon>
        <taxon>Streptosporangiales</taxon>
        <taxon>Streptosporangiaceae</taxon>
        <taxon>Sphaerisporangium</taxon>
    </lineage>
</organism>
<reference evidence="3" key="1">
    <citation type="journal article" date="2019" name="Int. J. Syst. Evol. Microbiol.">
        <title>The Global Catalogue of Microorganisms (GCM) 10K type strain sequencing project: providing services to taxonomists for standard genome sequencing and annotation.</title>
        <authorList>
            <consortium name="The Broad Institute Genomics Platform"/>
            <consortium name="The Broad Institute Genome Sequencing Center for Infectious Disease"/>
            <person name="Wu L."/>
            <person name="Ma J."/>
        </authorList>
    </citation>
    <scope>NUCLEOTIDE SEQUENCE [LARGE SCALE GENOMIC DNA]</scope>
    <source>
        <strain evidence="3">CCUG 49560</strain>
    </source>
</reference>
<protein>
    <recommendedName>
        <fullName evidence="4">DUF4352 domain-containing protein</fullName>
    </recommendedName>
</protein>
<name>A0ABV9ERF4_9ACTN</name>
<dbReference type="EMBL" id="JBHSFN010000024">
    <property type="protein sequence ID" value="MFC4590669.1"/>
    <property type="molecule type" value="Genomic_DNA"/>
</dbReference>
<sequence length="225" mass="23879">MTSTPSGGRPRRRPVLIPVLVVLAAATVGVSAAAGGLKEAPEKPPEQAGKGAEIDQGRMVTRFDDAVVRLGGKDGIGVSDRRYLQLVLKVTNKSEITLLAQMMDDALVGVRADGKPLDDPASTNVTGGPRVVAVSGGHSYGQMHPGVPATVVLAYELPEGKPPPKSVQIDAGMYAWAESFFYKTHEWRLVTTPVAPTAEDRAHGRQFHYSPIVVAQVTLPVRVEA</sequence>
<proteinExistence type="predicted"/>
<evidence type="ECO:0000313" key="3">
    <source>
        <dbReference type="Proteomes" id="UP001595891"/>
    </source>
</evidence>
<dbReference type="Proteomes" id="UP001595891">
    <property type="component" value="Unassembled WGS sequence"/>
</dbReference>